<feature type="transmembrane region" description="Helical" evidence="8">
    <location>
        <begin position="522"/>
        <end position="543"/>
    </location>
</feature>
<keyword evidence="4 8" id="KW-0812">Transmembrane</keyword>
<gene>
    <name evidence="10" type="ORF">ABGN05_01730</name>
</gene>
<dbReference type="InterPro" id="IPR001173">
    <property type="entry name" value="Glyco_trans_2-like"/>
</dbReference>
<dbReference type="RefSeq" id="WP_367952265.1">
    <property type="nucleotide sequence ID" value="NZ_JBDPGJ010000001.1"/>
</dbReference>
<comment type="subcellular location">
    <subcellularLocation>
        <location evidence="1">Membrane</location>
        <topology evidence="1">Multi-pass membrane protein</topology>
    </subcellularLocation>
</comment>
<dbReference type="EMBL" id="JBDPGJ010000001">
    <property type="protein sequence ID" value="MEX0404378.1"/>
    <property type="molecule type" value="Genomic_DNA"/>
</dbReference>
<evidence type="ECO:0000259" key="9">
    <source>
        <dbReference type="Pfam" id="PF13632"/>
    </source>
</evidence>
<proteinExistence type="predicted"/>
<reference evidence="10 11" key="1">
    <citation type="submission" date="2024-05" db="EMBL/GenBank/DDBJ databases">
        <authorList>
            <person name="Jiang F."/>
        </authorList>
    </citation>
    <scope>NUCLEOTIDE SEQUENCE [LARGE SCALE GENOMIC DNA]</scope>
    <source>
        <strain evidence="10 11">LZ166</strain>
    </source>
</reference>
<feature type="transmembrane region" description="Helical" evidence="8">
    <location>
        <begin position="208"/>
        <end position="227"/>
    </location>
</feature>
<evidence type="ECO:0000256" key="4">
    <source>
        <dbReference type="ARBA" id="ARBA00022692"/>
    </source>
</evidence>
<evidence type="ECO:0000256" key="7">
    <source>
        <dbReference type="SAM" id="MobiDB-lite"/>
    </source>
</evidence>
<feature type="compositionally biased region" description="Basic residues" evidence="7">
    <location>
        <begin position="636"/>
        <end position="647"/>
    </location>
</feature>
<keyword evidence="6 8" id="KW-0472">Membrane</keyword>
<dbReference type="Proteomes" id="UP001556692">
    <property type="component" value="Unassembled WGS sequence"/>
</dbReference>
<evidence type="ECO:0000313" key="10">
    <source>
        <dbReference type="EMBL" id="MEX0404378.1"/>
    </source>
</evidence>
<dbReference type="Pfam" id="PF13632">
    <property type="entry name" value="Glyco_trans_2_3"/>
    <property type="match status" value="1"/>
</dbReference>
<evidence type="ECO:0000256" key="2">
    <source>
        <dbReference type="ARBA" id="ARBA00022676"/>
    </source>
</evidence>
<evidence type="ECO:0000256" key="8">
    <source>
        <dbReference type="SAM" id="Phobius"/>
    </source>
</evidence>
<keyword evidence="11" id="KW-1185">Reference proteome</keyword>
<accession>A0ABV3SDF7</accession>
<dbReference type="InterPro" id="IPR029044">
    <property type="entry name" value="Nucleotide-diphossugar_trans"/>
</dbReference>
<protein>
    <submittedName>
        <fullName evidence="10">Glycosyltransferase family 2 protein</fullName>
    </submittedName>
</protein>
<dbReference type="PANTHER" id="PTHR43867">
    <property type="entry name" value="CELLULOSE SYNTHASE CATALYTIC SUBUNIT A [UDP-FORMING]"/>
    <property type="match status" value="1"/>
</dbReference>
<name>A0ABV3SDF7_9HYPH</name>
<evidence type="ECO:0000256" key="6">
    <source>
        <dbReference type="ARBA" id="ARBA00023136"/>
    </source>
</evidence>
<evidence type="ECO:0000256" key="3">
    <source>
        <dbReference type="ARBA" id="ARBA00022679"/>
    </source>
</evidence>
<organism evidence="10 11">
    <name type="scientific">Aquibium pacificus</name>
    <dbReference type="NCBI Taxonomy" id="3153579"/>
    <lineage>
        <taxon>Bacteria</taxon>
        <taxon>Pseudomonadati</taxon>
        <taxon>Pseudomonadota</taxon>
        <taxon>Alphaproteobacteria</taxon>
        <taxon>Hyphomicrobiales</taxon>
        <taxon>Phyllobacteriaceae</taxon>
        <taxon>Aquibium</taxon>
    </lineage>
</organism>
<keyword evidence="2" id="KW-0328">Glycosyltransferase</keyword>
<evidence type="ECO:0000256" key="5">
    <source>
        <dbReference type="ARBA" id="ARBA00022989"/>
    </source>
</evidence>
<feature type="region of interest" description="Disordered" evidence="7">
    <location>
        <begin position="1"/>
        <end position="25"/>
    </location>
</feature>
<feature type="region of interest" description="Disordered" evidence="7">
    <location>
        <begin position="636"/>
        <end position="671"/>
    </location>
</feature>
<sequence length="693" mass="76189">MGDGGLPPNHGRRRDPAAGPPSGIGGWSEGARLLDRLRLLNGWEGFLTRLKLSDDVAMRLAERARVNRTCLHSELLSSGIVPEDAQYRALAAELGLPLQDEIDPNRLLAGEAGALAALRSPRGSSMSLLENGGAETLLVIAPVKLDIVALKALLARRPRLASRLVLACPATLRGALLARVRGRLLEEACRGLFNLWPAMSARFITDSWQAFLVGVAIIAVPVLLFLAPVLTALSVYACLSTLFLGCIGLRLASAVSDAIGEEVRFGGRPSDAGLPTYTVLVALHREAEVVPDLLAALARLDWPRSKLEVKLVCEDDDEDTLAAIGRQKLRPWVEVVKVPASEPRTKPKALSFALPLAGGELIALYDAEDRPHPMQLREAWARFRDEGDDLACVQAPLTIANAGYGILPFMFRLEYAALFRGILPWLSSNDLLIPLGGTSNHFRREALLDVGGWDPHNVTEDADLGVRLRRFGYRTGTISLPTLEDAPEELMVWLRQRTRWYKGWMQTWLVHMRQPIRLYRDLGAGSFLIFQILFGGLIASALLHPLLWGTTILLCGKSALWGSLLPTERWLLGLSGMNIAAGYGSFLLLGWRCLRPKERAGYWRTALLTVPYWLLMSVAAYRAIGQLVRRPHHWEKTPHRRFRRSSRPAKQVDDTSARAHSAGAEAGHMPMTSAPLRMIFSSSSPIAASSRPS</sequence>
<keyword evidence="3" id="KW-0808">Transferase</keyword>
<dbReference type="SUPFAM" id="SSF53448">
    <property type="entry name" value="Nucleotide-diphospho-sugar transferases"/>
    <property type="match status" value="1"/>
</dbReference>
<feature type="transmembrane region" description="Helical" evidence="8">
    <location>
        <begin position="570"/>
        <end position="589"/>
    </location>
</feature>
<feature type="domain" description="Glycosyltransferase 2-like" evidence="9">
    <location>
        <begin position="362"/>
        <end position="553"/>
    </location>
</feature>
<dbReference type="InterPro" id="IPR050321">
    <property type="entry name" value="Glycosyltr_2/OpgH_subfam"/>
</dbReference>
<dbReference type="Gene3D" id="3.90.550.10">
    <property type="entry name" value="Spore Coat Polysaccharide Biosynthesis Protein SpsA, Chain A"/>
    <property type="match status" value="1"/>
</dbReference>
<dbReference type="PANTHER" id="PTHR43867:SF2">
    <property type="entry name" value="CELLULOSE SYNTHASE CATALYTIC SUBUNIT A [UDP-FORMING]"/>
    <property type="match status" value="1"/>
</dbReference>
<comment type="caution">
    <text evidence="10">The sequence shown here is derived from an EMBL/GenBank/DDBJ whole genome shotgun (WGS) entry which is preliminary data.</text>
</comment>
<feature type="transmembrane region" description="Helical" evidence="8">
    <location>
        <begin position="601"/>
        <end position="621"/>
    </location>
</feature>
<evidence type="ECO:0000256" key="1">
    <source>
        <dbReference type="ARBA" id="ARBA00004141"/>
    </source>
</evidence>
<evidence type="ECO:0000313" key="11">
    <source>
        <dbReference type="Proteomes" id="UP001556692"/>
    </source>
</evidence>
<keyword evidence="5 8" id="KW-1133">Transmembrane helix</keyword>